<evidence type="ECO:0000256" key="1">
    <source>
        <dbReference type="SAM" id="MobiDB-lite"/>
    </source>
</evidence>
<feature type="compositionally biased region" description="Basic residues" evidence="1">
    <location>
        <begin position="167"/>
        <end position="180"/>
    </location>
</feature>
<dbReference type="PANTHER" id="PTHR45614:SF274">
    <property type="entry name" value="MYB-LIKE DNA-BINDING PROTEIN"/>
    <property type="match status" value="1"/>
</dbReference>
<dbReference type="GO" id="GO:0005634">
    <property type="term" value="C:nucleus"/>
    <property type="evidence" value="ECO:0007669"/>
    <property type="project" value="TreeGrafter"/>
</dbReference>
<feature type="compositionally biased region" description="Basic and acidic residues" evidence="1">
    <location>
        <begin position="156"/>
        <end position="166"/>
    </location>
</feature>
<keyword evidence="5" id="KW-1185">Reference proteome</keyword>
<proteinExistence type="predicted"/>
<feature type="domain" description="Myb-like" evidence="2">
    <location>
        <begin position="59"/>
        <end position="109"/>
    </location>
</feature>
<feature type="domain" description="HTH myb-type" evidence="3">
    <location>
        <begin position="66"/>
        <end position="113"/>
    </location>
</feature>
<dbReference type="Pfam" id="PF13921">
    <property type="entry name" value="Myb_DNA-bind_6"/>
    <property type="match status" value="1"/>
</dbReference>
<evidence type="ECO:0000313" key="4">
    <source>
        <dbReference type="EMBL" id="OMJ75734.1"/>
    </source>
</evidence>
<dbReference type="CDD" id="cd00167">
    <property type="entry name" value="SANT"/>
    <property type="match status" value="2"/>
</dbReference>
<comment type="caution">
    <text evidence="4">The sequence shown here is derived from an EMBL/GenBank/DDBJ whole genome shotgun (WGS) entry which is preliminary data.</text>
</comment>
<dbReference type="SMART" id="SM00717">
    <property type="entry name" value="SANT"/>
    <property type="match status" value="2"/>
</dbReference>
<dbReference type="PANTHER" id="PTHR45614">
    <property type="entry name" value="MYB PROTEIN-RELATED"/>
    <property type="match status" value="1"/>
</dbReference>
<evidence type="ECO:0000313" key="5">
    <source>
        <dbReference type="Proteomes" id="UP000187209"/>
    </source>
</evidence>
<accession>A0A1R2BG81</accession>
<dbReference type="GO" id="GO:0000981">
    <property type="term" value="F:DNA-binding transcription factor activity, RNA polymerase II-specific"/>
    <property type="evidence" value="ECO:0007669"/>
    <property type="project" value="TreeGrafter"/>
</dbReference>
<feature type="domain" description="Myb-like" evidence="2">
    <location>
        <begin position="8"/>
        <end position="58"/>
    </location>
</feature>
<evidence type="ECO:0000259" key="3">
    <source>
        <dbReference type="PROSITE" id="PS51294"/>
    </source>
</evidence>
<dbReference type="Gene3D" id="1.10.10.60">
    <property type="entry name" value="Homeodomain-like"/>
    <property type="match status" value="2"/>
</dbReference>
<protein>
    <recommendedName>
        <fullName evidence="6">Myb-like DNA-binding domain containing protein</fullName>
    </recommendedName>
</protein>
<dbReference type="InterPro" id="IPR009057">
    <property type="entry name" value="Homeodomain-like_sf"/>
</dbReference>
<feature type="domain" description="HTH myb-type" evidence="3">
    <location>
        <begin position="1"/>
        <end position="62"/>
    </location>
</feature>
<dbReference type="GO" id="GO:0000978">
    <property type="term" value="F:RNA polymerase II cis-regulatory region sequence-specific DNA binding"/>
    <property type="evidence" value="ECO:0007669"/>
    <property type="project" value="TreeGrafter"/>
</dbReference>
<name>A0A1R2BG81_9CILI</name>
<feature type="region of interest" description="Disordered" evidence="1">
    <location>
        <begin position="150"/>
        <end position="188"/>
    </location>
</feature>
<sequence>MVKKVSQPWTKNEDSLLKSLVSTFGLKKWKLVNKIMGKHCKNWVRSPKQCRDRWINNLDPDITKITWSNQEELLLFEKHRIYGSKWSTISRYLDGRSGNSIKNHFYSIIRKNIRKYNKKRIYGDKITEDIPELLKKPKFYNLLVRPSKAKPKRAKKEAEAKTVEKQKRIRRGPKKNKKKDIKTIPEQEPQEMINLPNIFYDNSAAEVCLSFK</sequence>
<dbReference type="PROSITE" id="PS51294">
    <property type="entry name" value="HTH_MYB"/>
    <property type="match status" value="2"/>
</dbReference>
<dbReference type="PROSITE" id="PS50090">
    <property type="entry name" value="MYB_LIKE"/>
    <property type="match status" value="2"/>
</dbReference>
<dbReference type="InterPro" id="IPR017930">
    <property type="entry name" value="Myb_dom"/>
</dbReference>
<dbReference type="AlphaFoldDB" id="A0A1R2BG81"/>
<reference evidence="4 5" key="1">
    <citation type="submission" date="2016-11" db="EMBL/GenBank/DDBJ databases">
        <title>The macronuclear genome of Stentor coeruleus: a giant cell with tiny introns.</title>
        <authorList>
            <person name="Slabodnick M."/>
            <person name="Ruby J.G."/>
            <person name="Reiff S.B."/>
            <person name="Swart E.C."/>
            <person name="Gosai S."/>
            <person name="Prabakaran S."/>
            <person name="Witkowska E."/>
            <person name="Larue G.E."/>
            <person name="Fisher S."/>
            <person name="Freeman R.M."/>
            <person name="Gunawardena J."/>
            <person name="Chu W."/>
            <person name="Stover N.A."/>
            <person name="Gregory B.D."/>
            <person name="Nowacki M."/>
            <person name="Derisi J."/>
            <person name="Roy S.W."/>
            <person name="Marshall W.F."/>
            <person name="Sood P."/>
        </authorList>
    </citation>
    <scope>NUCLEOTIDE SEQUENCE [LARGE SCALE GENOMIC DNA]</scope>
    <source>
        <strain evidence="4">WM001</strain>
    </source>
</reference>
<gene>
    <name evidence="4" type="ORF">SteCoe_25072</name>
</gene>
<dbReference type="EMBL" id="MPUH01000672">
    <property type="protein sequence ID" value="OMJ75734.1"/>
    <property type="molecule type" value="Genomic_DNA"/>
</dbReference>
<dbReference type="SUPFAM" id="SSF46689">
    <property type="entry name" value="Homeodomain-like"/>
    <property type="match status" value="1"/>
</dbReference>
<evidence type="ECO:0008006" key="6">
    <source>
        <dbReference type="Google" id="ProtNLM"/>
    </source>
</evidence>
<dbReference type="OrthoDB" id="293796at2759"/>
<dbReference type="Proteomes" id="UP000187209">
    <property type="component" value="Unassembled WGS sequence"/>
</dbReference>
<evidence type="ECO:0000259" key="2">
    <source>
        <dbReference type="PROSITE" id="PS50090"/>
    </source>
</evidence>
<dbReference type="InterPro" id="IPR001005">
    <property type="entry name" value="SANT/Myb"/>
</dbReference>
<dbReference type="InterPro" id="IPR050560">
    <property type="entry name" value="MYB_TF"/>
</dbReference>
<organism evidence="4 5">
    <name type="scientific">Stentor coeruleus</name>
    <dbReference type="NCBI Taxonomy" id="5963"/>
    <lineage>
        <taxon>Eukaryota</taxon>
        <taxon>Sar</taxon>
        <taxon>Alveolata</taxon>
        <taxon>Ciliophora</taxon>
        <taxon>Postciliodesmatophora</taxon>
        <taxon>Heterotrichea</taxon>
        <taxon>Heterotrichida</taxon>
        <taxon>Stentoridae</taxon>
        <taxon>Stentor</taxon>
    </lineage>
</organism>